<proteinExistence type="predicted"/>
<evidence type="ECO:0000259" key="4">
    <source>
        <dbReference type="PROSITE" id="PS50222"/>
    </source>
</evidence>
<keyword evidence="3" id="KW-0106">Calcium</keyword>
<gene>
    <name evidence="5" type="ORF">M9Y10_023020</name>
</gene>
<evidence type="ECO:0000256" key="1">
    <source>
        <dbReference type="ARBA" id="ARBA00004496"/>
    </source>
</evidence>
<dbReference type="PANTHER" id="PTHR12085:SF3">
    <property type="entry name" value="SERINE_THREONINE-PROTEIN PHOSPHATASE 2A REGULATORY SUBUNIT B'' SUBUNIT GAMMA"/>
    <property type="match status" value="1"/>
</dbReference>
<dbReference type="InterPro" id="IPR018247">
    <property type="entry name" value="EF_Hand_1_Ca_BS"/>
</dbReference>
<keyword evidence="6" id="KW-1185">Reference proteome</keyword>
<dbReference type="SUPFAM" id="SSF47473">
    <property type="entry name" value="EF-hand"/>
    <property type="match status" value="1"/>
</dbReference>
<keyword evidence="2" id="KW-0963">Cytoplasm</keyword>
<protein>
    <submittedName>
        <fullName evidence="5">Serine/threonine-protein phosphatase 2A regulatory subunit B'' subunit gamma</fullName>
    </submittedName>
</protein>
<comment type="subcellular location">
    <subcellularLocation>
        <location evidence="1">Cytoplasm</location>
    </subcellularLocation>
</comment>
<evidence type="ECO:0000313" key="6">
    <source>
        <dbReference type="Proteomes" id="UP001470230"/>
    </source>
</evidence>
<reference evidence="5 6" key="1">
    <citation type="submission" date="2024-04" db="EMBL/GenBank/DDBJ databases">
        <title>Tritrichomonas musculus Genome.</title>
        <authorList>
            <person name="Alves-Ferreira E."/>
            <person name="Grigg M."/>
            <person name="Lorenzi H."/>
            <person name="Galac M."/>
        </authorList>
    </citation>
    <scope>NUCLEOTIDE SEQUENCE [LARGE SCALE GENOMIC DNA]</scope>
    <source>
        <strain evidence="5 6">EAF2021</strain>
    </source>
</reference>
<evidence type="ECO:0000256" key="3">
    <source>
        <dbReference type="ARBA" id="ARBA00022837"/>
    </source>
</evidence>
<evidence type="ECO:0000313" key="5">
    <source>
        <dbReference type="EMBL" id="KAK8894584.1"/>
    </source>
</evidence>
<dbReference type="PANTHER" id="PTHR12085">
    <property type="entry name" value="SERINE/THREONINE-PROTEIN PHOSPHATASE 2A REGULATORY SUBUNIT B'' SUBUNIT GAMMA"/>
    <property type="match status" value="1"/>
</dbReference>
<evidence type="ECO:0000256" key="2">
    <source>
        <dbReference type="ARBA" id="ARBA00022490"/>
    </source>
</evidence>
<comment type="caution">
    <text evidence="5">The sequence shown here is derived from an EMBL/GenBank/DDBJ whole genome shotgun (WGS) entry which is preliminary data.</text>
</comment>
<feature type="domain" description="EF-hand" evidence="4">
    <location>
        <begin position="332"/>
        <end position="359"/>
    </location>
</feature>
<name>A0ABR2KTZ5_9EUKA</name>
<dbReference type="InterPro" id="IPR002048">
    <property type="entry name" value="EF_hand_dom"/>
</dbReference>
<dbReference type="InterPro" id="IPR039865">
    <property type="entry name" value="PPP2R3C"/>
</dbReference>
<dbReference type="Proteomes" id="UP001470230">
    <property type="component" value="Unassembled WGS sequence"/>
</dbReference>
<dbReference type="PROSITE" id="PS50222">
    <property type="entry name" value="EF_HAND_2"/>
    <property type="match status" value="1"/>
</dbReference>
<dbReference type="EMBL" id="JAPFFF010000003">
    <property type="protein sequence ID" value="KAK8894584.1"/>
    <property type="molecule type" value="Genomic_DNA"/>
</dbReference>
<dbReference type="Pfam" id="PF13202">
    <property type="entry name" value="EF-hand_5"/>
    <property type="match status" value="2"/>
</dbReference>
<organism evidence="5 6">
    <name type="scientific">Tritrichomonas musculus</name>
    <dbReference type="NCBI Taxonomy" id="1915356"/>
    <lineage>
        <taxon>Eukaryota</taxon>
        <taxon>Metamonada</taxon>
        <taxon>Parabasalia</taxon>
        <taxon>Tritrichomonadida</taxon>
        <taxon>Tritrichomonadidae</taxon>
        <taxon>Tritrichomonas</taxon>
    </lineage>
</organism>
<accession>A0ABR2KTZ5</accession>
<dbReference type="InterPro" id="IPR011992">
    <property type="entry name" value="EF-hand-dom_pair"/>
</dbReference>
<dbReference type="Gene3D" id="1.10.238.10">
    <property type="entry name" value="EF-hand"/>
    <property type="match status" value="1"/>
</dbReference>
<dbReference type="PROSITE" id="PS00018">
    <property type="entry name" value="EF_HAND_1"/>
    <property type="match status" value="2"/>
</dbReference>
<sequence>MNVLSQPESVIDLLNKTGRSEIAKCYEELVNDSPKTNEIPKFYVPDFQSSKRNYQYSFSSLLINLASNQSFHSISNSYPSYKDIQNLHEAYEEMPKSSQLRVIKYTQYKQLRQKWPEMLQPILSSRLFIEIGGHSTHTINADELFKRLDMIPCCVEHFIRLNQYDMLKTGSIDERSFTDYVTYMSNSLSFISEQSKVYPDFQQRFIEYVSTLIFTVLDPIRTGKVLIHDLIRNKYYLDFVMLETSADNMDDNQFSPSVTMKYINEFNEIDHDGDGFLSIDDLYSLPNTKFTKAFVNRVFDVTTTNGVTNFGWYIRFRFMWDMPDTKWANQMMFDIFDVNEDGKITFFEINYFYREIRNTSGLQVPPLESWMNEMFDHYGVTNSCITKNMFISSCMAHSLRQLADVFLFINSEFPDDK</sequence>